<dbReference type="InterPro" id="IPR002611">
    <property type="entry name" value="IstB_ATP-bd"/>
</dbReference>
<protein>
    <submittedName>
        <fullName evidence="3">Primosomal protein DnaI</fullName>
    </submittedName>
</protein>
<dbReference type="CDD" id="cd00009">
    <property type="entry name" value="AAA"/>
    <property type="match status" value="1"/>
</dbReference>
<evidence type="ECO:0000313" key="4">
    <source>
        <dbReference type="Proteomes" id="UP001164557"/>
    </source>
</evidence>
<feature type="domain" description="IstB-like ATP-binding" evidence="1">
    <location>
        <begin position="149"/>
        <end position="264"/>
    </location>
</feature>
<proteinExistence type="predicted"/>
<dbReference type="Pfam" id="PF07319">
    <property type="entry name" value="DnaI_N"/>
    <property type="match status" value="1"/>
</dbReference>
<dbReference type="EMBL" id="CP084389">
    <property type="protein sequence ID" value="UZX29103.1"/>
    <property type="molecule type" value="Genomic_DNA"/>
</dbReference>
<evidence type="ECO:0000259" key="2">
    <source>
        <dbReference type="Pfam" id="PF07319"/>
    </source>
</evidence>
<organism evidence="3 4">
    <name type="scientific">Lactobacillus helsingborgensis</name>
    <dbReference type="NCBI Taxonomy" id="1218494"/>
    <lineage>
        <taxon>Bacteria</taxon>
        <taxon>Bacillati</taxon>
        <taxon>Bacillota</taxon>
        <taxon>Bacilli</taxon>
        <taxon>Lactobacillales</taxon>
        <taxon>Lactobacillaceae</taxon>
        <taxon>Lactobacillus</taxon>
    </lineage>
</organism>
<dbReference type="InterPro" id="IPR027417">
    <property type="entry name" value="P-loop_NTPase"/>
</dbReference>
<feature type="domain" description="Primosomal DnaI N-terminal" evidence="2">
    <location>
        <begin position="1"/>
        <end position="88"/>
    </location>
</feature>
<dbReference type="Proteomes" id="UP001164557">
    <property type="component" value="Chromosome"/>
</dbReference>
<dbReference type="AlphaFoldDB" id="A0AA47B346"/>
<evidence type="ECO:0000313" key="3">
    <source>
        <dbReference type="EMBL" id="UZX29103.1"/>
    </source>
</evidence>
<dbReference type="SUPFAM" id="SSF52540">
    <property type="entry name" value="P-loop containing nucleoside triphosphate hydrolases"/>
    <property type="match status" value="1"/>
</dbReference>
<dbReference type="PANTHER" id="PTHR30050">
    <property type="entry name" value="CHROMOSOMAL REPLICATION INITIATOR PROTEIN DNAA"/>
    <property type="match status" value="1"/>
</dbReference>
<evidence type="ECO:0000259" key="1">
    <source>
        <dbReference type="Pfam" id="PF01695"/>
    </source>
</evidence>
<dbReference type="InterPro" id="IPR009928">
    <property type="entry name" value="DnaI_N"/>
</dbReference>
<sequence>MRPIKKYIAKGQSGNAEEQSPEAIKQRVLAEPKVQNFIAQHQDQLNDSIINKSLPTLYGYYLSQHKKDPVTRGYYPDLIMNKNAISLKFVPEDSKLIHDREIYIKRHLRLINLPDGLHDVRLSQIEMTPERAEVMTRIQQFLSRYAKDVHQKGLYLSGNFGIGKTYILAGLANQVAAMDKYVVFLHVPTFIAGLSSHFSDNSVQDEVQKIANADFLILDDIGAESLSQWSRDEVLAVILQARMDNVLPTFFSSNFAMSDLADHFKETKNSIDPVKAARLMERIKSLATEVVISGPNRRHQ</sequence>
<dbReference type="GO" id="GO:0005524">
    <property type="term" value="F:ATP binding"/>
    <property type="evidence" value="ECO:0007669"/>
    <property type="project" value="InterPro"/>
</dbReference>
<gene>
    <name evidence="3" type="primary">dnaI</name>
    <name evidence="3" type="ORF">LDX53_05800</name>
</gene>
<dbReference type="NCBIfam" id="NF006505">
    <property type="entry name" value="PRK08939.1"/>
    <property type="match status" value="1"/>
</dbReference>
<reference evidence="3" key="1">
    <citation type="submission" date="2021-09" db="EMBL/GenBank/DDBJ databases">
        <title>Lactobacillus species from Apis mellifera, Switzerland.</title>
        <authorList>
            <person name="Pfister J."/>
            <person name="Brown A."/>
            <person name="Neumann P."/>
            <person name="Collaud A."/>
            <person name="Retschnig G."/>
            <person name="Perreten V."/>
        </authorList>
    </citation>
    <scope>NUCLEOTIDE SEQUENCE</scope>
    <source>
        <strain evidence="3">IBH002</strain>
    </source>
</reference>
<dbReference type="GO" id="GO:0006260">
    <property type="term" value="P:DNA replication"/>
    <property type="evidence" value="ECO:0007669"/>
    <property type="project" value="TreeGrafter"/>
</dbReference>
<name>A0AA47B346_9LACO</name>
<accession>A0AA47B346</accession>
<dbReference type="PANTHER" id="PTHR30050:SF8">
    <property type="entry name" value="PRIMOSOMAL PROTEIN DNAI"/>
    <property type="match status" value="1"/>
</dbReference>
<dbReference type="Gene3D" id="3.40.50.300">
    <property type="entry name" value="P-loop containing nucleotide triphosphate hydrolases"/>
    <property type="match status" value="1"/>
</dbReference>
<dbReference type="RefSeq" id="WP_046327319.1">
    <property type="nucleotide sequence ID" value="NZ_CP084389.1"/>
</dbReference>
<dbReference type="Pfam" id="PF01695">
    <property type="entry name" value="IstB_IS21"/>
    <property type="match status" value="1"/>
</dbReference>
<keyword evidence="4" id="KW-1185">Reference proteome</keyword>